<evidence type="ECO:0000259" key="4">
    <source>
        <dbReference type="PROSITE" id="PS51099"/>
    </source>
</evidence>
<evidence type="ECO:0000259" key="5">
    <source>
        <dbReference type="PROSITE" id="PS51372"/>
    </source>
</evidence>
<dbReference type="InterPro" id="IPR013196">
    <property type="entry name" value="HTH_11"/>
</dbReference>
<dbReference type="Gene3D" id="3.40.930.10">
    <property type="entry name" value="Mannitol-specific EII, Chain A"/>
    <property type="match status" value="1"/>
</dbReference>
<dbReference type="Pfam" id="PF08279">
    <property type="entry name" value="HTH_11"/>
    <property type="match status" value="1"/>
</dbReference>
<dbReference type="InterPro" id="IPR036095">
    <property type="entry name" value="PTS_EIIB-like_sf"/>
</dbReference>
<dbReference type="InterPro" id="IPR002178">
    <property type="entry name" value="PTS_EIIA_type-2_dom"/>
</dbReference>
<dbReference type="RefSeq" id="WP_097157409.1">
    <property type="nucleotide sequence ID" value="NZ_JBEPMQ010000001.1"/>
</dbReference>
<dbReference type="GO" id="GO:0008982">
    <property type="term" value="F:protein-N(PI)-phosphohistidine-sugar phosphotransferase activity"/>
    <property type="evidence" value="ECO:0007669"/>
    <property type="project" value="InterPro"/>
</dbReference>
<evidence type="ECO:0000313" key="6">
    <source>
        <dbReference type="EMBL" id="SNX68004.1"/>
    </source>
</evidence>
<dbReference type="PANTHER" id="PTHR30185:SF9">
    <property type="entry name" value="MANNITOL-SPECIFIC PHOSPHOTRANSFERASE ENZYME IIA COMPONENT"/>
    <property type="match status" value="1"/>
</dbReference>
<keyword evidence="2" id="KW-0677">Repeat</keyword>
<feature type="domain" description="PTS EIIB type-2" evidence="4">
    <location>
        <begin position="425"/>
        <end position="513"/>
    </location>
</feature>
<feature type="domain" description="PRD" evidence="5">
    <location>
        <begin position="200"/>
        <end position="305"/>
    </location>
</feature>
<evidence type="ECO:0000259" key="3">
    <source>
        <dbReference type="PROSITE" id="PS51094"/>
    </source>
</evidence>
<dbReference type="InterPro" id="IPR013011">
    <property type="entry name" value="PTS_EIIB_2"/>
</dbReference>
<dbReference type="InterPro" id="IPR011608">
    <property type="entry name" value="PRD"/>
</dbReference>
<keyword evidence="7" id="KW-1185">Reference proteome</keyword>
<dbReference type="Pfam" id="PF00874">
    <property type="entry name" value="PRD"/>
    <property type="match status" value="2"/>
</dbReference>
<feature type="domain" description="PTS EIIA type-2" evidence="3">
    <location>
        <begin position="564"/>
        <end position="707"/>
    </location>
</feature>
<dbReference type="Pfam" id="PF00359">
    <property type="entry name" value="PTS_EIIA_2"/>
    <property type="match status" value="1"/>
</dbReference>
<protein>
    <submittedName>
        <fullName evidence="6">BglG family transcriptional antiterminator</fullName>
    </submittedName>
</protein>
<evidence type="ECO:0000313" key="7">
    <source>
        <dbReference type="Proteomes" id="UP000219546"/>
    </source>
</evidence>
<sequence>MSLDKRSIAILSHLVEAKSYVPIKELMEKFKISRRTIYYDIDKVNGWLKENKLEPVKHVRGEGFKLEENTALQIPEKIKLFRTWQYEFSAKERKAWLALYLLGRDTALYLEDLMEKTRVSRNTTLDDLKVLKGEIERFHLSLDFDRKTGYAITGDEDDKRKAIVYYLSTVLPNEGWQTLLSKIPFILNRSDTNSEEHINLFNSDELKAVQHIVAESEKDLNIQFTDDFFHSLTFRLMFFGKRLMQGKKVQINQVEKEVLSETKEYQAACKLAQKLSKVLNVEFPQDEIFYITKHLLSSRVQFSKDISEESGDSDSQILTEVVSNMVTDFQKYACVFFKDKELLVRNLLVHVKPSFYRIKYGLEVENQVAESLKEKYPDIFLLTKKVIHHLEKAVGKPVHENEIALIAMYFGGWMRRAGVKPANRKKVIIVCGSGLGTSKLLETQLEGLFSTIDIIGSVSLREFEHNDYEVDFIFSTTPVQKQDKPVFIVSPILTEAEKESLLKKVNALMDANVIQKQNSVDALLDIIKKHTNIVDQKNLEKELRQYLTKPKSNVQVAAKPSLQDLLKREYIHFIKEVKDWKEAIRAGAIPLLNRNHITEDYVEAMIDSVMKYGPYIVIAPKVAIPHANPEDGVKKLGMSLLCLEKGVRFSDSRKHDVQVVIVLAAIDGETHLTALSQLTKMFTDPENLNEIMESHSLDRILEMIKAYSH</sequence>
<dbReference type="InterPro" id="IPR016152">
    <property type="entry name" value="PTrfase/Anion_transptr"/>
</dbReference>
<reference evidence="6 7" key="1">
    <citation type="submission" date="2017-08" db="EMBL/GenBank/DDBJ databases">
        <authorList>
            <person name="de Groot N.N."/>
        </authorList>
    </citation>
    <scope>NUCLEOTIDE SEQUENCE [LARGE SCALE GENOMIC DNA]</scope>
    <source>
        <strain evidence="6 7">JC228</strain>
    </source>
</reference>
<dbReference type="PROSITE" id="PS51099">
    <property type="entry name" value="PTS_EIIB_TYPE_2"/>
    <property type="match status" value="1"/>
</dbReference>
<dbReference type="InterPro" id="IPR036634">
    <property type="entry name" value="PRD_sf"/>
</dbReference>
<dbReference type="InterPro" id="IPR036388">
    <property type="entry name" value="WH-like_DNA-bd_sf"/>
</dbReference>
<dbReference type="PANTHER" id="PTHR30185">
    <property type="entry name" value="CRYPTIC BETA-GLUCOSIDE BGL OPERON ANTITERMINATOR"/>
    <property type="match status" value="1"/>
</dbReference>
<dbReference type="SUPFAM" id="SSF46785">
    <property type="entry name" value="Winged helix' DNA-binding domain"/>
    <property type="match status" value="1"/>
</dbReference>
<evidence type="ECO:0000256" key="2">
    <source>
        <dbReference type="ARBA" id="ARBA00022737"/>
    </source>
</evidence>
<dbReference type="InterPro" id="IPR050661">
    <property type="entry name" value="BglG_antiterminators"/>
</dbReference>
<proteinExistence type="predicted"/>
<dbReference type="EMBL" id="OAOP01000002">
    <property type="protein sequence ID" value="SNX68004.1"/>
    <property type="molecule type" value="Genomic_DNA"/>
</dbReference>
<dbReference type="InterPro" id="IPR036390">
    <property type="entry name" value="WH_DNA-bd_sf"/>
</dbReference>
<evidence type="ECO:0000256" key="1">
    <source>
        <dbReference type="ARBA" id="ARBA00022679"/>
    </source>
</evidence>
<dbReference type="SUPFAM" id="SSF55804">
    <property type="entry name" value="Phoshotransferase/anion transport protein"/>
    <property type="match status" value="1"/>
</dbReference>
<dbReference type="GO" id="GO:0009401">
    <property type="term" value="P:phosphoenolpyruvate-dependent sugar phosphotransferase system"/>
    <property type="evidence" value="ECO:0007669"/>
    <property type="project" value="InterPro"/>
</dbReference>
<dbReference type="Gene3D" id="3.40.50.2300">
    <property type="match status" value="1"/>
</dbReference>
<dbReference type="CDD" id="cd00211">
    <property type="entry name" value="PTS_IIA_fru"/>
    <property type="match status" value="1"/>
</dbReference>
<organism evidence="6 7">
    <name type="scientific">Bacillus oleivorans</name>
    <dbReference type="NCBI Taxonomy" id="1448271"/>
    <lineage>
        <taxon>Bacteria</taxon>
        <taxon>Bacillati</taxon>
        <taxon>Bacillota</taxon>
        <taxon>Bacilli</taxon>
        <taxon>Bacillales</taxon>
        <taxon>Bacillaceae</taxon>
        <taxon>Bacillus</taxon>
    </lineage>
</organism>
<dbReference type="Proteomes" id="UP000219546">
    <property type="component" value="Unassembled WGS sequence"/>
</dbReference>
<feature type="domain" description="PRD" evidence="5">
    <location>
        <begin position="313"/>
        <end position="420"/>
    </location>
</feature>
<keyword evidence="1" id="KW-0808">Transferase</keyword>
<dbReference type="Gene3D" id="1.10.10.10">
    <property type="entry name" value="Winged helix-like DNA-binding domain superfamily/Winged helix DNA-binding domain"/>
    <property type="match status" value="1"/>
</dbReference>
<dbReference type="PROSITE" id="PS51372">
    <property type="entry name" value="PRD_2"/>
    <property type="match status" value="2"/>
</dbReference>
<dbReference type="OrthoDB" id="369398at2"/>
<dbReference type="CDD" id="cd05568">
    <property type="entry name" value="PTS_IIB_bgl_like"/>
    <property type="match status" value="1"/>
</dbReference>
<dbReference type="Gene3D" id="1.10.1790.10">
    <property type="entry name" value="PRD domain"/>
    <property type="match status" value="2"/>
</dbReference>
<dbReference type="SUPFAM" id="SSF52794">
    <property type="entry name" value="PTS system IIB component-like"/>
    <property type="match status" value="1"/>
</dbReference>
<gene>
    <name evidence="6" type="ORF">SAMN05877753_102210</name>
</gene>
<dbReference type="PROSITE" id="PS51094">
    <property type="entry name" value="PTS_EIIA_TYPE_2"/>
    <property type="match status" value="1"/>
</dbReference>
<dbReference type="SUPFAM" id="SSF63520">
    <property type="entry name" value="PTS-regulatory domain, PRD"/>
    <property type="match status" value="2"/>
</dbReference>
<dbReference type="AlphaFoldDB" id="A0A285CK90"/>
<name>A0A285CK90_9BACI</name>
<dbReference type="GO" id="GO:0006355">
    <property type="term" value="P:regulation of DNA-templated transcription"/>
    <property type="evidence" value="ECO:0007669"/>
    <property type="project" value="InterPro"/>
</dbReference>
<accession>A0A285CK90</accession>